<proteinExistence type="inferred from homology"/>
<evidence type="ECO:0000259" key="9">
    <source>
        <dbReference type="Pfam" id="PF00694"/>
    </source>
</evidence>
<dbReference type="Gene3D" id="3.20.19.10">
    <property type="entry name" value="Aconitase, domain 4"/>
    <property type="match status" value="1"/>
</dbReference>
<evidence type="ECO:0000256" key="7">
    <source>
        <dbReference type="ARBA" id="ARBA00023239"/>
    </source>
</evidence>
<feature type="domain" description="Aconitase/3-isopropylmalate dehydratase large subunit alpha/beta/alpha" evidence="8">
    <location>
        <begin position="7"/>
        <end position="407"/>
    </location>
</feature>
<evidence type="ECO:0000256" key="5">
    <source>
        <dbReference type="ARBA" id="ARBA00023004"/>
    </source>
</evidence>
<evidence type="ECO:0000256" key="1">
    <source>
        <dbReference type="ARBA" id="ARBA00001966"/>
    </source>
</evidence>
<gene>
    <name evidence="10" type="ORF">HZF24_17370</name>
</gene>
<dbReference type="AlphaFoldDB" id="A0A974GXU6"/>
<dbReference type="EC" id="4.2.1.3" evidence="10"/>
<dbReference type="Proteomes" id="UP000611629">
    <property type="component" value="Unassembled WGS sequence"/>
</dbReference>
<dbReference type="EMBL" id="JACBNQ010000033">
    <property type="protein sequence ID" value="NYB75923.1"/>
    <property type="molecule type" value="Genomic_DNA"/>
</dbReference>
<sequence>MSLTLTEKIIKNHLVSGNMKTGSEIGIRIDQTLTQDSTGTMAYLQFEAMGVDKVKTKRSVAYIDHNMLQTGPENADDHLYIQTVAKKHGIYFSKPGNGICHQVHLERFSVPGETLLGSDSHTPTCGGMGMLAIGAGGLDVAVAMAGGEYRILMPAVVNVELTGRLNKFSTAKDIILEVLKQFTVKGGVNKIFEYTGEGVKHLSVPERGTITNMGAELGATTSIFPSDERALEFLRAQGREKDFTEIKADNDAVYSEKIVIDLSALQPNAALPHSPDAVVPVNQVKGTKLNQVAIGSCTNSSYVDMMKVANILDGKTVHENVSLVISPGSKQVLTMLASNGALSKMIAAGARILESGCGPCIGMGQAPNTNGVSLRTFNRNFKGRCGTDTADVYLVSPEVAAYSAIKGYIAGDDEFDYDADLDIVIPEQFSQQDNMIISPADNGSEIEIIRGPNIKPFPKNKEAGSKIGGKVLVKVGDNITTDDIMPSNAKLLPYRSNIPYLSEFCMTTIDKDFPKKAKENNGGIIVAGKNYGQGSSREHAALAPLYLGIKAVLAKSFARIHKSNLINNGIIPMTFMNEANYGDIDEMDELVINNLLIQLENEIITVDNITKNKKYKMELTLSQMQTEIIKSGGLLNYMTLKNNVQRLK</sequence>
<dbReference type="GO" id="GO:0006099">
    <property type="term" value="P:tricarboxylic acid cycle"/>
    <property type="evidence" value="ECO:0007669"/>
    <property type="project" value="TreeGrafter"/>
</dbReference>
<dbReference type="GO" id="GO:0051539">
    <property type="term" value="F:4 iron, 4 sulfur cluster binding"/>
    <property type="evidence" value="ECO:0007669"/>
    <property type="project" value="TreeGrafter"/>
</dbReference>
<dbReference type="Pfam" id="PF00330">
    <property type="entry name" value="Aconitase"/>
    <property type="match status" value="1"/>
</dbReference>
<organism evidence="10 11">
    <name type="scientific">Sedimentibacter hydroxybenzoicus DSM 7310</name>
    <dbReference type="NCBI Taxonomy" id="1123245"/>
    <lineage>
        <taxon>Bacteria</taxon>
        <taxon>Bacillati</taxon>
        <taxon>Bacillota</taxon>
        <taxon>Tissierellia</taxon>
        <taxon>Sedimentibacter</taxon>
    </lineage>
</organism>
<dbReference type="InterPro" id="IPR015931">
    <property type="entry name" value="Acnase/IPM_dHydase_lsu_aba_1/3"/>
</dbReference>
<keyword evidence="6" id="KW-0411">Iron-sulfur</keyword>
<dbReference type="PROSITE" id="PS01244">
    <property type="entry name" value="ACONITASE_2"/>
    <property type="match status" value="1"/>
</dbReference>
<keyword evidence="7 10" id="KW-0456">Lyase</keyword>
<dbReference type="InterPro" id="IPR006250">
    <property type="entry name" value="Aconitase_put"/>
</dbReference>
<accession>A0A974GXU6</accession>
<dbReference type="InterPro" id="IPR015928">
    <property type="entry name" value="Aconitase/3IPM_dehydase_swvl"/>
</dbReference>
<comment type="caution">
    <text evidence="10">The sequence shown here is derived from an EMBL/GenBank/DDBJ whole genome shotgun (WGS) entry which is preliminary data.</text>
</comment>
<dbReference type="NCBIfam" id="TIGR02087">
    <property type="entry name" value="LEUD_arch"/>
    <property type="match status" value="1"/>
</dbReference>
<dbReference type="Gene3D" id="3.30.499.10">
    <property type="entry name" value="Aconitase, domain 3"/>
    <property type="match status" value="2"/>
</dbReference>
<evidence type="ECO:0000256" key="6">
    <source>
        <dbReference type="ARBA" id="ARBA00023014"/>
    </source>
</evidence>
<dbReference type="GO" id="GO:0046872">
    <property type="term" value="F:metal ion binding"/>
    <property type="evidence" value="ECO:0007669"/>
    <property type="project" value="UniProtKB-KW"/>
</dbReference>
<reference evidence="10" key="1">
    <citation type="submission" date="2020-07" db="EMBL/GenBank/DDBJ databases">
        <title>Genomic analysis of a strain of Sedimentibacter Hydroxybenzoicus DSM7310.</title>
        <authorList>
            <person name="Ma S."/>
        </authorList>
    </citation>
    <scope>NUCLEOTIDE SEQUENCE</scope>
    <source>
        <strain evidence="10">DSM 7310</strain>
    </source>
</reference>
<evidence type="ECO:0000256" key="2">
    <source>
        <dbReference type="ARBA" id="ARBA00007185"/>
    </source>
</evidence>
<dbReference type="CDD" id="cd01585">
    <property type="entry name" value="AcnA_Bact"/>
    <property type="match status" value="1"/>
</dbReference>
<protein>
    <submittedName>
        <fullName evidence="10">Aconitate hydratase</fullName>
        <ecNumber evidence="10">4.2.1.3</ecNumber>
    </submittedName>
</protein>
<dbReference type="InterPro" id="IPR036008">
    <property type="entry name" value="Aconitase_4Fe-4S_dom"/>
</dbReference>
<evidence type="ECO:0000256" key="4">
    <source>
        <dbReference type="ARBA" id="ARBA00022723"/>
    </source>
</evidence>
<evidence type="ECO:0000313" key="10">
    <source>
        <dbReference type="EMBL" id="NYB75923.1"/>
    </source>
</evidence>
<comment type="cofactor">
    <cofactor evidence="1">
        <name>[4Fe-4S] cluster</name>
        <dbReference type="ChEBI" id="CHEBI:49883"/>
    </cofactor>
</comment>
<dbReference type="PANTHER" id="PTHR43160">
    <property type="entry name" value="ACONITATE HYDRATASE B"/>
    <property type="match status" value="1"/>
</dbReference>
<dbReference type="Pfam" id="PF00694">
    <property type="entry name" value="Aconitase_C"/>
    <property type="match status" value="1"/>
</dbReference>
<dbReference type="InterPro" id="IPR011827">
    <property type="entry name" value="LeuD_type2/HacB/DmdB"/>
</dbReference>
<dbReference type="InterPro" id="IPR050926">
    <property type="entry name" value="Aconitase/IPM_isomerase"/>
</dbReference>
<dbReference type="PROSITE" id="PS00450">
    <property type="entry name" value="ACONITASE_1"/>
    <property type="match status" value="1"/>
</dbReference>
<evidence type="ECO:0000313" key="11">
    <source>
        <dbReference type="Proteomes" id="UP000611629"/>
    </source>
</evidence>
<keyword evidence="4" id="KW-0479">Metal-binding</keyword>
<dbReference type="InterPro" id="IPR000573">
    <property type="entry name" value="AconitaseA/IPMdHydase_ssu_swvl"/>
</dbReference>
<evidence type="ECO:0000256" key="3">
    <source>
        <dbReference type="ARBA" id="ARBA00011245"/>
    </source>
</evidence>
<comment type="similarity">
    <text evidence="2">Belongs to the aconitase/IPM isomerase family.</text>
</comment>
<comment type="subunit">
    <text evidence="3">Monomer.</text>
</comment>
<dbReference type="RefSeq" id="WP_179239642.1">
    <property type="nucleotide sequence ID" value="NZ_JACBNQ010000033.1"/>
</dbReference>
<dbReference type="NCBIfam" id="NF001614">
    <property type="entry name" value="PRK00402.1"/>
    <property type="match status" value="1"/>
</dbReference>
<name>A0A974GXU6_SEDHY</name>
<keyword evidence="11" id="KW-1185">Reference proteome</keyword>
<dbReference type="GO" id="GO:0005829">
    <property type="term" value="C:cytosol"/>
    <property type="evidence" value="ECO:0007669"/>
    <property type="project" value="TreeGrafter"/>
</dbReference>
<dbReference type="PRINTS" id="PR00415">
    <property type="entry name" value="ACONITASE"/>
</dbReference>
<dbReference type="GO" id="GO:0003994">
    <property type="term" value="F:aconitate hydratase activity"/>
    <property type="evidence" value="ECO:0007669"/>
    <property type="project" value="UniProtKB-EC"/>
</dbReference>
<dbReference type="InterPro" id="IPR018136">
    <property type="entry name" value="Aconitase_4Fe-4S_BS"/>
</dbReference>
<feature type="domain" description="Aconitase A/isopropylmalate dehydratase small subunit swivel" evidence="9">
    <location>
        <begin position="516"/>
        <end position="577"/>
    </location>
</feature>
<dbReference type="PANTHER" id="PTHR43160:SF3">
    <property type="entry name" value="ACONITATE HYDRATASE, MITOCHONDRIAL"/>
    <property type="match status" value="1"/>
</dbReference>
<evidence type="ECO:0000259" key="8">
    <source>
        <dbReference type="Pfam" id="PF00330"/>
    </source>
</evidence>
<keyword evidence="5" id="KW-0408">Iron</keyword>
<dbReference type="InterPro" id="IPR001030">
    <property type="entry name" value="Acoase/IPM_deHydtase_lsu_aba"/>
</dbReference>
<dbReference type="NCBIfam" id="NF005558">
    <property type="entry name" value="PRK07229.1"/>
    <property type="match status" value="1"/>
</dbReference>
<dbReference type="NCBIfam" id="TIGR01342">
    <property type="entry name" value="acon_putative"/>
    <property type="match status" value="1"/>
</dbReference>
<dbReference type="SUPFAM" id="SSF52016">
    <property type="entry name" value="LeuD/IlvD-like"/>
    <property type="match status" value="1"/>
</dbReference>
<dbReference type="SUPFAM" id="SSF53732">
    <property type="entry name" value="Aconitase iron-sulfur domain"/>
    <property type="match status" value="1"/>
</dbReference>